<evidence type="ECO:0000313" key="10">
    <source>
        <dbReference type="Proteomes" id="UP001530377"/>
    </source>
</evidence>
<comment type="caution">
    <text evidence="9">The sequence shown here is derived from an EMBL/GenBank/DDBJ whole genome shotgun (WGS) entry which is preliminary data.</text>
</comment>
<evidence type="ECO:0000256" key="4">
    <source>
        <dbReference type="ARBA" id="ARBA00023212"/>
    </source>
</evidence>
<feature type="compositionally biased region" description="Basic and acidic residues" evidence="6">
    <location>
        <begin position="88"/>
        <end position="113"/>
    </location>
</feature>
<evidence type="ECO:0000256" key="1">
    <source>
        <dbReference type="ARBA" id="ARBA00004138"/>
    </source>
</evidence>
<dbReference type="PROSITE" id="PS51665">
    <property type="entry name" value="ENKURIN"/>
    <property type="match status" value="1"/>
</dbReference>
<dbReference type="InterPro" id="IPR052102">
    <property type="entry name" value="Enkurin_domain-protein"/>
</dbReference>
<dbReference type="EMBL" id="JALLPB020000440">
    <property type="protein sequence ID" value="KAL3809103.1"/>
    <property type="molecule type" value="Genomic_DNA"/>
</dbReference>
<dbReference type="GO" id="GO:0005929">
    <property type="term" value="C:cilium"/>
    <property type="evidence" value="ECO:0007669"/>
    <property type="project" value="UniProtKB-SubCell"/>
</dbReference>
<protein>
    <recommendedName>
        <fullName evidence="7">Enkurin domain-containing protein</fullName>
    </recommendedName>
</protein>
<gene>
    <name evidence="9" type="ORF">ACHAXA_008579</name>
    <name evidence="8" type="ORF">ACHAXA_010624</name>
</gene>
<evidence type="ECO:0000313" key="9">
    <source>
        <dbReference type="EMBL" id="KAL3826371.1"/>
    </source>
</evidence>
<evidence type="ECO:0000259" key="7">
    <source>
        <dbReference type="PROSITE" id="PS51665"/>
    </source>
</evidence>
<dbReference type="InterPro" id="IPR027012">
    <property type="entry name" value="Enkurin_dom"/>
</dbReference>
<evidence type="ECO:0000313" key="8">
    <source>
        <dbReference type="EMBL" id="KAL3809103.1"/>
    </source>
</evidence>
<keyword evidence="10" id="KW-1185">Reference proteome</keyword>
<dbReference type="EMBL" id="JALLPB020000022">
    <property type="protein sequence ID" value="KAL3826371.1"/>
    <property type="molecule type" value="Genomic_DNA"/>
</dbReference>
<comment type="subcellular location">
    <subcellularLocation>
        <location evidence="1">Cell projection</location>
        <location evidence="1">Cilium</location>
    </subcellularLocation>
    <subcellularLocation>
        <location evidence="2">Cytoplasm</location>
        <location evidence="2">Cytoskeleton</location>
    </subcellularLocation>
</comment>
<reference evidence="9 10" key="1">
    <citation type="submission" date="2024-10" db="EMBL/GenBank/DDBJ databases">
        <title>Updated reference genomes for cyclostephanoid diatoms.</title>
        <authorList>
            <person name="Roberts W.R."/>
            <person name="Alverson A.J."/>
        </authorList>
    </citation>
    <scope>NUCLEOTIDE SEQUENCE [LARGE SCALE GENOMIC DNA]</scope>
    <source>
        <strain evidence="9 10">AJA228-03</strain>
    </source>
</reference>
<dbReference type="AlphaFoldDB" id="A0ABD3SP47"/>
<feature type="region of interest" description="Disordered" evidence="6">
    <location>
        <begin position="88"/>
        <end position="114"/>
    </location>
</feature>
<dbReference type="Proteomes" id="UP001530377">
    <property type="component" value="Unassembled WGS sequence"/>
</dbReference>
<feature type="domain" description="Enkurin" evidence="7">
    <location>
        <begin position="165"/>
        <end position="259"/>
    </location>
</feature>
<dbReference type="Pfam" id="PF13864">
    <property type="entry name" value="Enkurin"/>
    <property type="match status" value="1"/>
</dbReference>
<proteinExistence type="predicted"/>
<dbReference type="PANTHER" id="PTHR21490:SF0">
    <property type="entry name" value="ENKURIN"/>
    <property type="match status" value="1"/>
</dbReference>
<dbReference type="PANTHER" id="PTHR21490">
    <property type="entry name" value="ENKURIN-RELATED"/>
    <property type="match status" value="1"/>
</dbReference>
<dbReference type="GO" id="GO:0005856">
    <property type="term" value="C:cytoskeleton"/>
    <property type="evidence" value="ECO:0007669"/>
    <property type="project" value="UniProtKB-SubCell"/>
</dbReference>
<keyword evidence="5" id="KW-0966">Cell projection</keyword>
<organism evidence="9 10">
    <name type="scientific">Cyclostephanos tholiformis</name>
    <dbReference type="NCBI Taxonomy" id="382380"/>
    <lineage>
        <taxon>Eukaryota</taxon>
        <taxon>Sar</taxon>
        <taxon>Stramenopiles</taxon>
        <taxon>Ochrophyta</taxon>
        <taxon>Bacillariophyta</taxon>
        <taxon>Coscinodiscophyceae</taxon>
        <taxon>Thalassiosirophycidae</taxon>
        <taxon>Stephanodiscales</taxon>
        <taxon>Stephanodiscaceae</taxon>
        <taxon>Cyclostephanos</taxon>
    </lineage>
</organism>
<evidence type="ECO:0000256" key="3">
    <source>
        <dbReference type="ARBA" id="ARBA00022490"/>
    </source>
</evidence>
<evidence type="ECO:0000256" key="5">
    <source>
        <dbReference type="ARBA" id="ARBA00023273"/>
    </source>
</evidence>
<sequence length="260" mass="29899">MAESIYNFVEQPKKEELKKEIYRSKFDPKGPLIGSTFCMHGTTAVDGKGFHSLKKNHVVTSSIGFPPEKLDPKQFVRKDSRKCRDMERLPSVEHHTRSKDVIKPPVPSRDERPVQGLTTSKDFVTCNAVEIINSSPRRKDAEIPYNKREEYGKVPAYLKTVKVEIEKEKALVDTYVADSYGSLQGGRHKREVMDEQERRDLINKLKQRWDDVNSEYQKYCHKVILDTPGEIKRKASQEAELKQLEEDIKKLSCPGPLVVV</sequence>
<evidence type="ECO:0000256" key="6">
    <source>
        <dbReference type="SAM" id="MobiDB-lite"/>
    </source>
</evidence>
<accession>A0ABD3SP47</accession>
<keyword evidence="3" id="KW-0963">Cytoplasm</keyword>
<evidence type="ECO:0000256" key="2">
    <source>
        <dbReference type="ARBA" id="ARBA00004245"/>
    </source>
</evidence>
<name>A0ABD3SP47_9STRA</name>
<keyword evidence="4" id="KW-0206">Cytoskeleton</keyword>